<feature type="transmembrane region" description="Helical" evidence="10">
    <location>
        <begin position="56"/>
        <end position="77"/>
    </location>
</feature>
<keyword evidence="11" id="KW-0012">Acyltransferase</keyword>
<evidence type="ECO:0000313" key="11">
    <source>
        <dbReference type="EMBL" id="CAI7998676.1"/>
    </source>
</evidence>
<evidence type="ECO:0000256" key="8">
    <source>
        <dbReference type="ARBA" id="ARBA00023209"/>
    </source>
</evidence>
<evidence type="ECO:0000256" key="5">
    <source>
        <dbReference type="ARBA" id="ARBA00022989"/>
    </source>
</evidence>
<keyword evidence="7 10" id="KW-0472">Membrane</keyword>
<protein>
    <submittedName>
        <fullName evidence="11">Glycerol-3-phosphate acyltransferase</fullName>
    </submittedName>
</protein>
<dbReference type="SMART" id="SM01207">
    <property type="entry name" value="G3P_acyltransf"/>
    <property type="match status" value="1"/>
</dbReference>
<feature type="transmembrane region" description="Helical" evidence="10">
    <location>
        <begin position="144"/>
        <end position="165"/>
    </location>
</feature>
<evidence type="ECO:0000313" key="12">
    <source>
        <dbReference type="Proteomes" id="UP001174909"/>
    </source>
</evidence>
<proteinExistence type="inferred from homology"/>
<accession>A0AA35R0N1</accession>
<evidence type="ECO:0000256" key="3">
    <source>
        <dbReference type="ARBA" id="ARBA00022679"/>
    </source>
</evidence>
<name>A0AA35R0N1_GEOBA</name>
<gene>
    <name evidence="11" type="ORF">GBAR_LOCUS2497</name>
</gene>
<keyword evidence="8" id="KW-0594">Phospholipid biosynthesis</keyword>
<reference evidence="11" key="1">
    <citation type="submission" date="2023-03" db="EMBL/GenBank/DDBJ databases">
        <authorList>
            <person name="Steffen K."/>
            <person name="Cardenas P."/>
        </authorList>
    </citation>
    <scope>NUCLEOTIDE SEQUENCE</scope>
</reference>
<evidence type="ECO:0000256" key="7">
    <source>
        <dbReference type="ARBA" id="ARBA00023136"/>
    </source>
</evidence>
<dbReference type="PANTHER" id="PTHR30309:SF0">
    <property type="entry name" value="GLYCEROL-3-PHOSPHATE ACYLTRANSFERASE-RELATED"/>
    <property type="match status" value="1"/>
</dbReference>
<dbReference type="Proteomes" id="UP001174909">
    <property type="component" value="Unassembled WGS sequence"/>
</dbReference>
<dbReference type="GO" id="GO:0005886">
    <property type="term" value="C:plasma membrane"/>
    <property type="evidence" value="ECO:0007669"/>
    <property type="project" value="InterPro"/>
</dbReference>
<keyword evidence="9" id="KW-1208">Phospholipid metabolism</keyword>
<keyword evidence="3" id="KW-0808">Transferase</keyword>
<comment type="caution">
    <text evidence="11">The sequence shown here is derived from an EMBL/GenBank/DDBJ whole genome shotgun (WGS) entry which is preliminary data.</text>
</comment>
<organism evidence="11 12">
    <name type="scientific">Geodia barretti</name>
    <name type="common">Barrett's horny sponge</name>
    <dbReference type="NCBI Taxonomy" id="519541"/>
    <lineage>
        <taxon>Eukaryota</taxon>
        <taxon>Metazoa</taxon>
        <taxon>Porifera</taxon>
        <taxon>Demospongiae</taxon>
        <taxon>Heteroscleromorpha</taxon>
        <taxon>Tetractinellida</taxon>
        <taxon>Astrophorina</taxon>
        <taxon>Geodiidae</taxon>
        <taxon>Geodia</taxon>
    </lineage>
</organism>
<dbReference type="EMBL" id="CASHTH010000353">
    <property type="protein sequence ID" value="CAI7998676.1"/>
    <property type="molecule type" value="Genomic_DNA"/>
</dbReference>
<keyword evidence="6" id="KW-0443">Lipid metabolism</keyword>
<evidence type="ECO:0000256" key="4">
    <source>
        <dbReference type="ARBA" id="ARBA00022692"/>
    </source>
</evidence>
<evidence type="ECO:0000256" key="1">
    <source>
        <dbReference type="ARBA" id="ARBA00022475"/>
    </source>
</evidence>
<keyword evidence="12" id="KW-1185">Reference proteome</keyword>
<feature type="transmembrane region" description="Helical" evidence="10">
    <location>
        <begin position="6"/>
        <end position="27"/>
    </location>
</feature>
<dbReference type="NCBIfam" id="TIGR00023">
    <property type="entry name" value="glycerol-3-phosphate 1-O-acyltransferase PlsY"/>
    <property type="match status" value="1"/>
</dbReference>
<keyword evidence="4 10" id="KW-0812">Transmembrane</keyword>
<evidence type="ECO:0000256" key="6">
    <source>
        <dbReference type="ARBA" id="ARBA00023098"/>
    </source>
</evidence>
<dbReference type="GO" id="GO:0043772">
    <property type="term" value="F:acyl-phosphate glycerol-3-phosphate acyltransferase activity"/>
    <property type="evidence" value="ECO:0007669"/>
    <property type="project" value="InterPro"/>
</dbReference>
<dbReference type="InterPro" id="IPR003811">
    <property type="entry name" value="G3P_acylTferase_PlsY"/>
</dbReference>
<keyword evidence="2" id="KW-0444">Lipid biosynthesis</keyword>
<evidence type="ECO:0000256" key="2">
    <source>
        <dbReference type="ARBA" id="ARBA00022516"/>
    </source>
</evidence>
<dbReference type="GO" id="GO:0008654">
    <property type="term" value="P:phospholipid biosynthetic process"/>
    <property type="evidence" value="ECO:0007669"/>
    <property type="project" value="UniProtKB-KW"/>
</dbReference>
<dbReference type="PANTHER" id="PTHR30309">
    <property type="entry name" value="INNER MEMBRANE PROTEIN YGIH"/>
    <property type="match status" value="1"/>
</dbReference>
<keyword evidence="5 10" id="KW-1133">Transmembrane helix</keyword>
<dbReference type="AlphaFoldDB" id="A0AA35R0N1"/>
<feature type="transmembrane region" description="Helical" evidence="10">
    <location>
        <begin position="177"/>
        <end position="194"/>
    </location>
</feature>
<keyword evidence="1" id="KW-1003">Cell membrane</keyword>
<evidence type="ECO:0000256" key="10">
    <source>
        <dbReference type="SAM" id="Phobius"/>
    </source>
</evidence>
<dbReference type="HAMAP" id="MF_01043">
    <property type="entry name" value="PlsY"/>
    <property type="match status" value="1"/>
</dbReference>
<feature type="transmembrane region" description="Helical" evidence="10">
    <location>
        <begin position="83"/>
        <end position="103"/>
    </location>
</feature>
<dbReference type="Pfam" id="PF02660">
    <property type="entry name" value="G3P_acyltransf"/>
    <property type="match status" value="1"/>
</dbReference>
<feature type="transmembrane region" description="Helical" evidence="10">
    <location>
        <begin position="115"/>
        <end position="138"/>
    </location>
</feature>
<sequence length="225" mass="23228">MNEWLAWVIIAPAAYLIGSIPVGLIVCKMFGGVDPREHGSGSMGATNVLRTAGKKAAALVFALDLGKGALVIALSLILAPESFLLHGIAGTLVILGHTWPVFAGFKGGKGISPGWAALVVLSPTAGVVTMIGLAIALLTRYVSLGSIIGASLGILALIVIAIVDVPITDSFVLREPIEYLAFAIPTVVVILFSHRENIARLRKGTENRLDINAAEGPSTSSGQGA</sequence>
<evidence type="ECO:0000256" key="9">
    <source>
        <dbReference type="ARBA" id="ARBA00023264"/>
    </source>
</evidence>